<comment type="caution">
    <text evidence="1">The sequence shown here is derived from an EMBL/GenBank/DDBJ whole genome shotgun (WGS) entry which is preliminary data.</text>
</comment>
<organism evidence="1 2">
    <name type="scientific">Xenorhabdus lircayensis</name>
    <dbReference type="NCBI Taxonomy" id="2763499"/>
    <lineage>
        <taxon>Bacteria</taxon>
        <taxon>Pseudomonadati</taxon>
        <taxon>Pseudomonadota</taxon>
        <taxon>Gammaproteobacteria</taxon>
        <taxon>Enterobacterales</taxon>
        <taxon>Morganellaceae</taxon>
        <taxon>Xenorhabdus</taxon>
    </lineage>
</organism>
<reference evidence="1 2" key="1">
    <citation type="submission" date="2020-08" db="EMBL/GenBank/DDBJ databases">
        <title>Description of Xenorhabdus lircayensis sp. nov., the symbiotic bacterium associated with the entomopathogenic nematode Steirnernema unicornum.</title>
        <authorList>
            <person name="Castaneda-Alvarez C."/>
            <person name="Prodan S."/>
            <person name="Zamorano A."/>
            <person name="San-Blas E."/>
            <person name="Aballay E."/>
        </authorList>
    </citation>
    <scope>NUCLEOTIDE SEQUENCE [LARGE SCALE GENOMIC DNA]</scope>
    <source>
        <strain evidence="1 2">VLS</strain>
    </source>
</reference>
<keyword evidence="2" id="KW-1185">Reference proteome</keyword>
<sequence>MNQTFSDVVKISKSFPKELYIQRIATDKEMLIASYGQKKHQSSVEDRERVKQDIETVMADLAQKYGDDIVLLESPENSSTDKVKICEIYIYVNKKFLNYHQKERLAYIVIS</sequence>
<gene>
    <name evidence="1" type="ORF">H8A87_15655</name>
</gene>
<evidence type="ECO:0000313" key="2">
    <source>
        <dbReference type="Proteomes" id="UP000696184"/>
    </source>
</evidence>
<dbReference type="EMBL" id="JACOII010000053">
    <property type="protein sequence ID" value="MBI6550102.1"/>
    <property type="molecule type" value="Genomic_DNA"/>
</dbReference>
<dbReference type="RefSeq" id="WP_198690862.1">
    <property type="nucleotide sequence ID" value="NZ_CAWPUD010000053.1"/>
</dbReference>
<proteinExistence type="predicted"/>
<dbReference type="Proteomes" id="UP000696184">
    <property type="component" value="Unassembled WGS sequence"/>
</dbReference>
<protein>
    <submittedName>
        <fullName evidence="1">Uncharacterized protein</fullName>
    </submittedName>
</protein>
<evidence type="ECO:0000313" key="1">
    <source>
        <dbReference type="EMBL" id="MBI6550102.1"/>
    </source>
</evidence>
<accession>A0ABS0U8Z4</accession>
<name>A0ABS0U8Z4_9GAMM</name>